<dbReference type="InterPro" id="IPR036291">
    <property type="entry name" value="NAD(P)-bd_dom_sf"/>
</dbReference>
<proteinExistence type="predicted"/>
<keyword evidence="3" id="KW-1185">Reference proteome</keyword>
<dbReference type="PANTHER" id="PTHR43162">
    <property type="match status" value="1"/>
</dbReference>
<dbReference type="SUPFAM" id="SSF51735">
    <property type="entry name" value="NAD(P)-binding Rossmann-fold domains"/>
    <property type="match status" value="1"/>
</dbReference>
<reference evidence="2 3" key="1">
    <citation type="submission" date="2017-06" db="EMBL/GenBank/DDBJ databases">
        <authorList>
            <person name="Kim H.J."/>
            <person name="Triplett B.A."/>
        </authorList>
    </citation>
    <scope>NUCLEOTIDE SEQUENCE [LARGE SCALE GENOMIC DNA]</scope>
    <source>
        <strain evidence="2">FRACA_ARgP5</strain>
    </source>
</reference>
<dbReference type="EMBL" id="FZMO01000034">
    <property type="protein sequence ID" value="SNQ46167.1"/>
    <property type="molecule type" value="Genomic_DNA"/>
</dbReference>
<gene>
    <name evidence="2" type="ORF">FRACA_1290020</name>
</gene>
<evidence type="ECO:0000313" key="2">
    <source>
        <dbReference type="EMBL" id="SNQ46167.1"/>
    </source>
</evidence>
<sequence>MATTVLVTGGTGKTGRRLIPMLRRRGSAVRAASRTPAPARGGVEPVRFDWFDESTYRAALAGVQAVYVVSPHLTGTVADASAQMEKFVHAAAASGVRRLVHLSSFGVDQAPPDDPLRRAELLVEGSELPATILRPAAFMQNFSENHWSGLARSIRERGELAMPFGDYPVSHVSARDIAEVAAAALTEDGHEGKGYTLTGPEAITFAEAAAHISAAAGRHVRYVDPGPDAIRDALLGSGAPAEFAAYVSETFRFAITSGVMKAVTGDVSAATGRPATSFAEFAADAAGAWIP</sequence>
<evidence type="ECO:0000259" key="1">
    <source>
        <dbReference type="Pfam" id="PF13460"/>
    </source>
</evidence>
<dbReference type="PANTHER" id="PTHR43162:SF1">
    <property type="entry name" value="PRESTALK A DIFFERENTIATION PROTEIN A"/>
    <property type="match status" value="1"/>
</dbReference>
<accession>A0A2I2KKJ5</accession>
<name>A0A2I2KKJ5_9ACTN</name>
<dbReference type="Gene3D" id="3.90.25.10">
    <property type="entry name" value="UDP-galactose 4-epimerase, domain 1"/>
    <property type="match status" value="1"/>
</dbReference>
<feature type="domain" description="NAD(P)-binding" evidence="1">
    <location>
        <begin position="9"/>
        <end position="187"/>
    </location>
</feature>
<organism evidence="2 3">
    <name type="scientific">Frankia canadensis</name>
    <dbReference type="NCBI Taxonomy" id="1836972"/>
    <lineage>
        <taxon>Bacteria</taxon>
        <taxon>Bacillati</taxon>
        <taxon>Actinomycetota</taxon>
        <taxon>Actinomycetes</taxon>
        <taxon>Frankiales</taxon>
        <taxon>Frankiaceae</taxon>
        <taxon>Frankia</taxon>
    </lineage>
</organism>
<dbReference type="Pfam" id="PF13460">
    <property type="entry name" value="NAD_binding_10"/>
    <property type="match status" value="1"/>
</dbReference>
<dbReference type="InterPro" id="IPR051604">
    <property type="entry name" value="Ergot_Alk_Oxidoreductase"/>
</dbReference>
<protein>
    <recommendedName>
        <fullName evidence="1">NAD(P)-binding domain-containing protein</fullName>
    </recommendedName>
</protein>
<dbReference type="Gene3D" id="3.40.50.720">
    <property type="entry name" value="NAD(P)-binding Rossmann-like Domain"/>
    <property type="match status" value="1"/>
</dbReference>
<dbReference type="InterPro" id="IPR016040">
    <property type="entry name" value="NAD(P)-bd_dom"/>
</dbReference>
<dbReference type="Proteomes" id="UP000234331">
    <property type="component" value="Unassembled WGS sequence"/>
</dbReference>
<evidence type="ECO:0000313" key="3">
    <source>
        <dbReference type="Proteomes" id="UP000234331"/>
    </source>
</evidence>
<dbReference type="AlphaFoldDB" id="A0A2I2KKJ5"/>